<evidence type="ECO:0000313" key="2">
    <source>
        <dbReference type="EMBL" id="KAJ4490634.1"/>
    </source>
</evidence>
<dbReference type="EMBL" id="JAOTPV010000001">
    <property type="protein sequence ID" value="KAJ4490634.1"/>
    <property type="molecule type" value="Genomic_DNA"/>
</dbReference>
<comment type="caution">
    <text evidence="2">The sequence shown here is derived from an EMBL/GenBank/DDBJ whole genome shotgun (WGS) entry which is preliminary data.</text>
</comment>
<feature type="domain" description="SigF-like NTF2-like" evidence="1">
    <location>
        <begin position="1"/>
        <end position="172"/>
    </location>
</feature>
<name>A0A9W9AVE7_9AGAR</name>
<reference evidence="2" key="1">
    <citation type="submission" date="2022-08" db="EMBL/GenBank/DDBJ databases">
        <title>A Global Phylogenomic Analysis of the Shiitake Genus Lentinula.</title>
        <authorList>
            <consortium name="DOE Joint Genome Institute"/>
            <person name="Sierra-Patev S."/>
            <person name="Min B."/>
            <person name="Naranjo-Ortiz M."/>
            <person name="Looney B."/>
            <person name="Konkel Z."/>
            <person name="Slot J.C."/>
            <person name="Sakamoto Y."/>
            <person name="Steenwyk J.L."/>
            <person name="Rokas A."/>
            <person name="Carro J."/>
            <person name="Camarero S."/>
            <person name="Ferreira P."/>
            <person name="Molpeceres G."/>
            <person name="Ruiz-Duenas F.J."/>
            <person name="Serrano A."/>
            <person name="Henrissat B."/>
            <person name="Drula E."/>
            <person name="Hughes K.W."/>
            <person name="Mata J.L."/>
            <person name="Ishikawa N.K."/>
            <person name="Vargas-Isla R."/>
            <person name="Ushijima S."/>
            <person name="Smith C.A."/>
            <person name="Ahrendt S."/>
            <person name="Andreopoulos W."/>
            <person name="He G."/>
            <person name="Labutti K."/>
            <person name="Lipzen A."/>
            <person name="Ng V."/>
            <person name="Riley R."/>
            <person name="Sandor L."/>
            <person name="Barry K."/>
            <person name="Martinez A.T."/>
            <person name="Xiao Y."/>
            <person name="Gibbons J.G."/>
            <person name="Terashima K."/>
            <person name="Grigoriev I.V."/>
            <person name="Hibbett D.S."/>
        </authorList>
    </citation>
    <scope>NUCLEOTIDE SEQUENCE</scope>
    <source>
        <strain evidence="2">JLM2183</strain>
    </source>
</reference>
<gene>
    <name evidence="2" type="ORF">J3R30DRAFT_3278320</name>
</gene>
<dbReference type="Pfam" id="PF24840">
    <property type="entry name" value="NTF2_SigF"/>
    <property type="match status" value="1"/>
</dbReference>
<proteinExistence type="predicted"/>
<dbReference type="InterPro" id="IPR057514">
    <property type="entry name" value="NTF2_SigF"/>
</dbReference>
<dbReference type="PANTHER" id="PTHR35393:SF1">
    <property type="entry name" value="SNOAL-LIKE DOMAIN-CONTAINING PROTEIN"/>
    <property type="match status" value="1"/>
</dbReference>
<organism evidence="2 3">
    <name type="scientific">Lentinula aciculospora</name>
    <dbReference type="NCBI Taxonomy" id="153920"/>
    <lineage>
        <taxon>Eukaryota</taxon>
        <taxon>Fungi</taxon>
        <taxon>Dikarya</taxon>
        <taxon>Basidiomycota</taxon>
        <taxon>Agaricomycotina</taxon>
        <taxon>Agaricomycetes</taxon>
        <taxon>Agaricomycetidae</taxon>
        <taxon>Agaricales</taxon>
        <taxon>Marasmiineae</taxon>
        <taxon>Omphalotaceae</taxon>
        <taxon>Lentinula</taxon>
    </lineage>
</organism>
<dbReference type="PANTHER" id="PTHR35393">
    <property type="entry name" value="CHROMOSOME 1, WHOLE GENOME SHOTGUN SEQUENCE"/>
    <property type="match status" value="1"/>
</dbReference>
<evidence type="ECO:0000259" key="1">
    <source>
        <dbReference type="Pfam" id="PF24840"/>
    </source>
</evidence>
<accession>A0A9W9AVE7</accession>
<evidence type="ECO:0000313" key="3">
    <source>
        <dbReference type="Proteomes" id="UP001150266"/>
    </source>
</evidence>
<dbReference type="Proteomes" id="UP001150266">
    <property type="component" value="Unassembled WGS sequence"/>
</dbReference>
<sequence>MQDPKREITSVALLLTTADTPDIQKAAFQKYVTRDVGFKHPLCYVPPSRDSRETLLGIYQWYRILSPKVIGKIHSVGKIVYDEQNHALLLDMSQKFHIRLSPFKPAWSRLLVRLTLTETNGLYYISFQEDFYHADDFARLLVPMLAPAILFAQASISVASNIYTSIAQTLGFWRPSGKDTVIPDGLYDGNKID</sequence>
<protein>
    <recommendedName>
        <fullName evidence="1">SigF-like NTF2-like domain-containing protein</fullName>
    </recommendedName>
</protein>
<keyword evidence="3" id="KW-1185">Reference proteome</keyword>
<dbReference type="OrthoDB" id="2344312at2759"/>
<dbReference type="AlphaFoldDB" id="A0A9W9AVE7"/>